<name>A0ABU9X9J0_9GAMM</name>
<sequence>MNTIKDMTTSDTTTHKPMHKKWLYASLAAAALTLGACADKEAPMSEDETAMDAQVEVEQDATSVDDVEQVTEGVNSADISDDPMVNDDVAVATVDESEVTDDAEILDGSESEEHVSTY</sequence>
<evidence type="ECO:0000313" key="2">
    <source>
        <dbReference type="EMBL" id="MEN2752091.1"/>
    </source>
</evidence>
<dbReference type="EMBL" id="JBDGHN010000005">
    <property type="protein sequence ID" value="MEN2752091.1"/>
    <property type="molecule type" value="Genomic_DNA"/>
</dbReference>
<gene>
    <name evidence="2" type="ORF">AAIR29_10655</name>
</gene>
<keyword evidence="3" id="KW-1185">Reference proteome</keyword>
<evidence type="ECO:0008006" key="4">
    <source>
        <dbReference type="Google" id="ProtNLM"/>
    </source>
</evidence>
<comment type="caution">
    <text evidence="2">The sequence shown here is derived from an EMBL/GenBank/DDBJ whole genome shotgun (WGS) entry which is preliminary data.</text>
</comment>
<proteinExistence type="predicted"/>
<dbReference type="RefSeq" id="WP_299218210.1">
    <property type="nucleotide sequence ID" value="NZ_JBDGHN010000005.1"/>
</dbReference>
<accession>A0ABU9X9J0</accession>
<dbReference type="Proteomes" id="UP001461960">
    <property type="component" value="Unassembled WGS sequence"/>
</dbReference>
<feature type="region of interest" description="Disordered" evidence="1">
    <location>
        <begin position="95"/>
        <end position="118"/>
    </location>
</feature>
<organism evidence="2 3">
    <name type="scientific">Psychrobacter saeujeotis</name>
    <dbReference type="NCBI Taxonomy" id="3143436"/>
    <lineage>
        <taxon>Bacteria</taxon>
        <taxon>Pseudomonadati</taxon>
        <taxon>Pseudomonadota</taxon>
        <taxon>Gammaproteobacteria</taxon>
        <taxon>Moraxellales</taxon>
        <taxon>Moraxellaceae</taxon>
        <taxon>Psychrobacter</taxon>
    </lineage>
</organism>
<protein>
    <recommendedName>
        <fullName evidence="4">Lipoprotein</fullName>
    </recommendedName>
</protein>
<feature type="compositionally biased region" description="Acidic residues" evidence="1">
    <location>
        <begin position="95"/>
        <end position="110"/>
    </location>
</feature>
<reference evidence="2 3" key="1">
    <citation type="submission" date="2024-05" db="EMBL/GenBank/DDBJ databases">
        <authorList>
            <person name="Kim H.-Y."/>
            <person name="Kim E."/>
            <person name="Cai Y."/>
            <person name="Yang S.-M."/>
            <person name="Lee W."/>
        </authorList>
    </citation>
    <scope>NUCLEOTIDE SEQUENCE [LARGE SCALE GENOMIC DNA]</scope>
    <source>
        <strain evidence="2 3">FBL11</strain>
    </source>
</reference>
<evidence type="ECO:0000313" key="3">
    <source>
        <dbReference type="Proteomes" id="UP001461960"/>
    </source>
</evidence>
<evidence type="ECO:0000256" key="1">
    <source>
        <dbReference type="SAM" id="MobiDB-lite"/>
    </source>
</evidence>